<dbReference type="Pfam" id="PF00314">
    <property type="entry name" value="Thaumatin"/>
    <property type="match status" value="1"/>
</dbReference>
<keyword evidence="1" id="KW-0732">Signal</keyword>
<feature type="chain" id="PRO_5047441476" evidence="1">
    <location>
        <begin position="18"/>
        <end position="178"/>
    </location>
</feature>
<protein>
    <submittedName>
        <fullName evidence="2">Uncharacterized protein</fullName>
    </submittedName>
</protein>
<dbReference type="PANTHER" id="PTHR31048">
    <property type="entry name" value="OS03G0233200 PROTEIN"/>
    <property type="match status" value="1"/>
</dbReference>
<gene>
    <name evidence="2" type="ORF">NQ317_015939</name>
</gene>
<proteinExistence type="predicted"/>
<organism evidence="2 3">
    <name type="scientific">Molorchus minor</name>
    <dbReference type="NCBI Taxonomy" id="1323400"/>
    <lineage>
        <taxon>Eukaryota</taxon>
        <taxon>Metazoa</taxon>
        <taxon>Ecdysozoa</taxon>
        <taxon>Arthropoda</taxon>
        <taxon>Hexapoda</taxon>
        <taxon>Insecta</taxon>
        <taxon>Pterygota</taxon>
        <taxon>Neoptera</taxon>
        <taxon>Endopterygota</taxon>
        <taxon>Coleoptera</taxon>
        <taxon>Polyphaga</taxon>
        <taxon>Cucujiformia</taxon>
        <taxon>Chrysomeloidea</taxon>
        <taxon>Cerambycidae</taxon>
        <taxon>Lamiinae</taxon>
        <taxon>Monochamini</taxon>
        <taxon>Molorchus</taxon>
    </lineage>
</organism>
<dbReference type="Proteomes" id="UP001162164">
    <property type="component" value="Unassembled WGS sequence"/>
</dbReference>
<name>A0ABQ9JJF3_9CUCU</name>
<evidence type="ECO:0000313" key="2">
    <source>
        <dbReference type="EMBL" id="KAJ8978325.1"/>
    </source>
</evidence>
<feature type="signal peptide" evidence="1">
    <location>
        <begin position="1"/>
        <end position="17"/>
    </location>
</feature>
<dbReference type="Gene3D" id="2.60.110.10">
    <property type="entry name" value="Thaumatin"/>
    <property type="match status" value="1"/>
</dbReference>
<dbReference type="SUPFAM" id="SSF49870">
    <property type="entry name" value="Osmotin, thaumatin-like protein"/>
    <property type="match status" value="1"/>
</dbReference>
<reference evidence="2" key="1">
    <citation type="journal article" date="2023" name="Insect Mol. Biol.">
        <title>Genome sequencing provides insights into the evolution of gene families encoding plant cell wall-degrading enzymes in longhorned beetles.</title>
        <authorList>
            <person name="Shin N.R."/>
            <person name="Okamura Y."/>
            <person name="Kirsch R."/>
            <person name="Pauchet Y."/>
        </authorList>
    </citation>
    <scope>NUCLEOTIDE SEQUENCE</scope>
    <source>
        <strain evidence="2">MMC_N1</strain>
    </source>
</reference>
<dbReference type="InterPro" id="IPR037176">
    <property type="entry name" value="Osmotin/thaumatin-like_sf"/>
</dbReference>
<evidence type="ECO:0000256" key="1">
    <source>
        <dbReference type="SAM" id="SignalP"/>
    </source>
</evidence>
<dbReference type="SMART" id="SM00205">
    <property type="entry name" value="THN"/>
    <property type="match status" value="1"/>
</dbReference>
<keyword evidence="3" id="KW-1185">Reference proteome</keyword>
<sequence length="178" mass="18834">MFTKIVTVSLLLSMAYARVLLVRNEVSVPLIVSVTDQDDVTVLNHTTVPLTVPDAFSGSISAIRSDTENKNVPRTRVELNLDAIADTYAVSLIDGFNLRAKVVPIQGTNCSAAVCAANLRSAGLCPVENQVVNSLGVIEACTNSPLLFGKVCPKAVVSSEDVTQVLSCQAVSYLIILG</sequence>
<evidence type="ECO:0000313" key="3">
    <source>
        <dbReference type="Proteomes" id="UP001162164"/>
    </source>
</evidence>
<accession>A0ABQ9JJF3</accession>
<dbReference type="EMBL" id="JAPWTJ010000451">
    <property type="protein sequence ID" value="KAJ8978325.1"/>
    <property type="molecule type" value="Genomic_DNA"/>
</dbReference>
<dbReference type="InterPro" id="IPR001938">
    <property type="entry name" value="Thaumatin"/>
</dbReference>
<comment type="caution">
    <text evidence="2">The sequence shown here is derived from an EMBL/GenBank/DDBJ whole genome shotgun (WGS) entry which is preliminary data.</text>
</comment>